<keyword evidence="3" id="KW-1185">Reference proteome</keyword>
<feature type="region of interest" description="Disordered" evidence="1">
    <location>
        <begin position="1"/>
        <end position="29"/>
    </location>
</feature>
<accession>A0ABZ0QQX6</accession>
<sequence>MAAARRFKPSAAGETVDPQPGTSPGAQPDPAALEQQLLIARANLRGYLMLFLRYAEERGEGPDDLARYLGDRVAKTWEPLRHCSGWEFAQALAQMVTAGGDRVVTVRDEGGIARLELEPPPTDDDLLASFGIDRDRWHAFYYGQFERIAARLGLRCVHQREGNLHRFYFARIARRTGGHRPIPV</sequence>
<evidence type="ECO:0000256" key="1">
    <source>
        <dbReference type="SAM" id="MobiDB-lite"/>
    </source>
</evidence>
<organism evidence="2 3">
    <name type="scientific">Thermaerobacter composti</name>
    <dbReference type="NCBI Taxonomy" id="554949"/>
    <lineage>
        <taxon>Bacteria</taxon>
        <taxon>Bacillati</taxon>
        <taxon>Bacillota</taxon>
        <taxon>Clostridia</taxon>
        <taxon>Eubacteriales</taxon>
        <taxon>Clostridiales Family XVII. Incertae Sedis</taxon>
        <taxon>Thermaerobacter</taxon>
    </lineage>
</organism>
<proteinExistence type="predicted"/>
<name>A0ABZ0QQX6_9FIRM</name>
<reference evidence="2 3" key="1">
    <citation type="submission" date="2023-08" db="EMBL/GenBank/DDBJ databases">
        <title>Genome sequence of Thermaerobacter compostii strain Ins1, a spore-forming filamentous bacterium isolated from a deep geothermal reservoir.</title>
        <authorList>
            <person name="Bregnard D."/>
            <person name="Gonzalez D."/>
            <person name="Junier P."/>
        </authorList>
    </citation>
    <scope>NUCLEOTIDE SEQUENCE [LARGE SCALE GENOMIC DNA]</scope>
    <source>
        <strain evidence="2 3">Ins1</strain>
    </source>
</reference>
<evidence type="ECO:0000313" key="3">
    <source>
        <dbReference type="Proteomes" id="UP001304683"/>
    </source>
</evidence>
<gene>
    <name evidence="2" type="ORF">Q5761_10515</name>
</gene>
<dbReference type="Proteomes" id="UP001304683">
    <property type="component" value="Chromosome"/>
</dbReference>
<protein>
    <submittedName>
        <fullName evidence="2">Uncharacterized protein</fullName>
    </submittedName>
</protein>
<evidence type="ECO:0000313" key="2">
    <source>
        <dbReference type="EMBL" id="WPD18783.1"/>
    </source>
</evidence>
<dbReference type="EMBL" id="CP132508">
    <property type="protein sequence ID" value="WPD18783.1"/>
    <property type="molecule type" value="Genomic_DNA"/>
</dbReference>
<dbReference type="RefSeq" id="WP_318750566.1">
    <property type="nucleotide sequence ID" value="NZ_CP132508.1"/>
</dbReference>